<protein>
    <submittedName>
        <fullName evidence="3">GNAT family N-acetyltransferase</fullName>
    </submittedName>
</protein>
<dbReference type="CDD" id="cd04301">
    <property type="entry name" value="NAT_SF"/>
    <property type="match status" value="1"/>
</dbReference>
<dbReference type="SUPFAM" id="SSF55729">
    <property type="entry name" value="Acyl-CoA N-acyltransferases (Nat)"/>
    <property type="match status" value="1"/>
</dbReference>
<dbReference type="InterPro" id="IPR050769">
    <property type="entry name" value="NAT_camello-type"/>
</dbReference>
<evidence type="ECO:0000313" key="3">
    <source>
        <dbReference type="EMBL" id="MCL6272922.1"/>
    </source>
</evidence>
<feature type="domain" description="N-acetyltransferase" evidence="2">
    <location>
        <begin position="16"/>
        <end position="157"/>
    </location>
</feature>
<dbReference type="Pfam" id="PF00583">
    <property type="entry name" value="Acetyltransf_1"/>
    <property type="match status" value="1"/>
</dbReference>
<dbReference type="Proteomes" id="UP001203607">
    <property type="component" value="Unassembled WGS sequence"/>
</dbReference>
<reference evidence="3 4" key="1">
    <citation type="submission" date="2022-05" db="EMBL/GenBank/DDBJ databases">
        <authorList>
            <person name="Park J.-S."/>
        </authorList>
    </citation>
    <scope>NUCLEOTIDE SEQUENCE [LARGE SCALE GENOMIC DNA]</scope>
    <source>
        <strain evidence="3 4">2012CJ35-5</strain>
    </source>
</reference>
<comment type="caution">
    <text evidence="3">The sequence shown here is derived from an EMBL/GenBank/DDBJ whole genome shotgun (WGS) entry which is preliminary data.</text>
</comment>
<dbReference type="InterPro" id="IPR016181">
    <property type="entry name" value="Acyl_CoA_acyltransferase"/>
</dbReference>
<keyword evidence="4" id="KW-1185">Reference proteome</keyword>
<dbReference type="RefSeq" id="WP_249656102.1">
    <property type="nucleotide sequence ID" value="NZ_JAMFMA010000001.1"/>
</dbReference>
<dbReference type="PANTHER" id="PTHR13947">
    <property type="entry name" value="GNAT FAMILY N-ACETYLTRANSFERASE"/>
    <property type="match status" value="1"/>
</dbReference>
<proteinExistence type="predicted"/>
<evidence type="ECO:0000259" key="2">
    <source>
        <dbReference type="PROSITE" id="PS51186"/>
    </source>
</evidence>
<dbReference type="Gene3D" id="3.40.630.30">
    <property type="match status" value="1"/>
</dbReference>
<name>A0ABT0PNF1_9FLAO</name>
<dbReference type="PANTHER" id="PTHR13947:SF37">
    <property type="entry name" value="LD18367P"/>
    <property type="match status" value="1"/>
</dbReference>
<evidence type="ECO:0000256" key="1">
    <source>
        <dbReference type="ARBA" id="ARBA00022679"/>
    </source>
</evidence>
<accession>A0ABT0PNF1</accession>
<dbReference type="EMBL" id="JAMFMA010000001">
    <property type="protein sequence ID" value="MCL6272922.1"/>
    <property type="molecule type" value="Genomic_DNA"/>
</dbReference>
<organism evidence="3 4">
    <name type="scientific">Flagellimonas spongiicola</name>
    <dbReference type="NCBI Taxonomy" id="2942208"/>
    <lineage>
        <taxon>Bacteria</taxon>
        <taxon>Pseudomonadati</taxon>
        <taxon>Bacteroidota</taxon>
        <taxon>Flavobacteriia</taxon>
        <taxon>Flavobacteriales</taxon>
        <taxon>Flavobacteriaceae</taxon>
        <taxon>Flagellimonas</taxon>
    </lineage>
</organism>
<evidence type="ECO:0000313" key="4">
    <source>
        <dbReference type="Proteomes" id="UP001203607"/>
    </source>
</evidence>
<keyword evidence="1" id="KW-0808">Transferase</keyword>
<dbReference type="InterPro" id="IPR000182">
    <property type="entry name" value="GNAT_dom"/>
</dbReference>
<dbReference type="PROSITE" id="PS51186">
    <property type="entry name" value="GNAT"/>
    <property type="match status" value="1"/>
</dbReference>
<gene>
    <name evidence="3" type="ORF">M3P19_02825</name>
</gene>
<sequence>MSNSTRIIPYTDDYAIAFRDLNEEWITKYFRMEQMDLVSLHNPKAYIIDKGGYIAVALLNDEPVGVCALIPSTRKGFEYELAKMGVSPKTQGKGIGKQLGLHIVEKARSLGAQKIYLESNRILEPAINLYKKLGFTEIVGATSPYERSDIQMELDLS</sequence>